<evidence type="ECO:0000313" key="3">
    <source>
        <dbReference type="Proteomes" id="UP000199601"/>
    </source>
</evidence>
<evidence type="ECO:0000256" key="1">
    <source>
        <dbReference type="SAM" id="MobiDB-lite"/>
    </source>
</evidence>
<dbReference type="RefSeq" id="WP_090418312.1">
    <property type="nucleotide sequence ID" value="NZ_CTEC01000001.1"/>
</dbReference>
<feature type="region of interest" description="Disordered" evidence="1">
    <location>
        <begin position="69"/>
        <end position="110"/>
    </location>
</feature>
<reference evidence="3" key="1">
    <citation type="submission" date="2015-03" db="EMBL/GenBank/DDBJ databases">
        <authorList>
            <person name="Urmite Genomes"/>
        </authorList>
    </citation>
    <scope>NUCLEOTIDE SEQUENCE [LARGE SCALE GENOMIC DNA]</scope>
    <source>
        <strain evidence="3">CSUR P1344</strain>
    </source>
</reference>
<accession>A0A0U1CX45</accession>
<dbReference type="Proteomes" id="UP000199601">
    <property type="component" value="Unassembled WGS sequence"/>
</dbReference>
<evidence type="ECO:0000313" key="2">
    <source>
        <dbReference type="EMBL" id="CQD03703.1"/>
    </source>
</evidence>
<dbReference type="EMBL" id="CTEC01000001">
    <property type="protein sequence ID" value="CQD03703.1"/>
    <property type="molecule type" value="Genomic_DNA"/>
</dbReference>
<dbReference type="AlphaFoldDB" id="A0A0U1CX45"/>
<gene>
    <name evidence="2" type="ORF">BN000_00626</name>
</gene>
<proteinExistence type="predicted"/>
<keyword evidence="3" id="KW-1185">Reference proteome</keyword>
<organism evidence="2 3">
    <name type="scientific">Mycobacterium europaeum</name>
    <dbReference type="NCBI Taxonomy" id="761804"/>
    <lineage>
        <taxon>Bacteria</taxon>
        <taxon>Bacillati</taxon>
        <taxon>Actinomycetota</taxon>
        <taxon>Actinomycetes</taxon>
        <taxon>Mycobacteriales</taxon>
        <taxon>Mycobacteriaceae</taxon>
        <taxon>Mycobacterium</taxon>
        <taxon>Mycobacterium simiae complex</taxon>
    </lineage>
</organism>
<sequence>MAKCQQCQRKTDLYLCTDCQDDLHEMLQGLAVGQWVGGPTHGEPEPAVGGRTKSGGRWWIEHQSPGRIDALQDEAWGRTRKGGSARRSNERTTPLLVRLGPDPNATAETQWRGSPSELLDNLHETLMNWVAVVNTHTETLSMEKPG</sequence>
<protein>
    <submittedName>
        <fullName evidence="2">Uncharacterized protein</fullName>
    </submittedName>
</protein>
<name>A0A0U1CX45_9MYCO</name>